<dbReference type="Pfam" id="PF01826">
    <property type="entry name" value="TIL"/>
    <property type="match status" value="1"/>
</dbReference>
<dbReference type="OMA" id="SYLIHND"/>
<proteinExistence type="predicted"/>
<dbReference type="CDD" id="cd19941">
    <property type="entry name" value="TIL"/>
    <property type="match status" value="1"/>
</dbReference>
<dbReference type="Gene3D" id="2.10.25.10">
    <property type="entry name" value="Laminin"/>
    <property type="match status" value="1"/>
</dbReference>
<dbReference type="EMBL" id="OUUW01000001">
    <property type="protein sequence ID" value="SPP73730.1"/>
    <property type="molecule type" value="Genomic_DNA"/>
</dbReference>
<accession>A0A3B0JEL1</accession>
<feature type="domain" description="TIL" evidence="1">
    <location>
        <begin position="9"/>
        <end position="62"/>
    </location>
</feature>
<dbReference type="STRING" id="7266.A0A3B0JEL1"/>
<protein>
    <submittedName>
        <fullName evidence="2">Blast:Accessory gland protein Acp62F</fullName>
    </submittedName>
</protein>
<evidence type="ECO:0000313" key="2">
    <source>
        <dbReference type="EMBL" id="SPP73730.1"/>
    </source>
</evidence>
<evidence type="ECO:0000259" key="1">
    <source>
        <dbReference type="Pfam" id="PF01826"/>
    </source>
</evidence>
<dbReference type="InterPro" id="IPR036084">
    <property type="entry name" value="Ser_inhib-like_sf"/>
</dbReference>
<evidence type="ECO:0000313" key="3">
    <source>
        <dbReference type="Proteomes" id="UP000268350"/>
    </source>
</evidence>
<gene>
    <name evidence="2" type="ORF">DGUA_6G001244</name>
</gene>
<name>A0A3B0JEL1_DROGU</name>
<dbReference type="InterPro" id="IPR002919">
    <property type="entry name" value="TIL_dom"/>
</dbReference>
<dbReference type="Proteomes" id="UP000268350">
    <property type="component" value="Unassembled WGS sequence"/>
</dbReference>
<keyword evidence="3" id="KW-1185">Reference proteome</keyword>
<sequence length="104" mass="11525">MPDDAEVDCTVNGTLAVCPGACPETCEFVSETCSNECGGPCVCREGYIIDGDRKICVLKSDCPAELKQTTIRRHYPVNIKYFGSYLIFNDTTDYKSREVRIPST</sequence>
<dbReference type="AlphaFoldDB" id="A0A3B0JEL1"/>
<reference evidence="3" key="1">
    <citation type="submission" date="2018-01" db="EMBL/GenBank/DDBJ databases">
        <authorList>
            <person name="Alioto T."/>
            <person name="Alioto T."/>
        </authorList>
    </citation>
    <scope>NUCLEOTIDE SEQUENCE [LARGE SCALE GENOMIC DNA]</scope>
</reference>
<dbReference type="SUPFAM" id="SSF57567">
    <property type="entry name" value="Serine protease inhibitors"/>
    <property type="match status" value="1"/>
</dbReference>
<organism evidence="2 3">
    <name type="scientific">Drosophila guanche</name>
    <name type="common">Fruit fly</name>
    <dbReference type="NCBI Taxonomy" id="7266"/>
    <lineage>
        <taxon>Eukaryota</taxon>
        <taxon>Metazoa</taxon>
        <taxon>Ecdysozoa</taxon>
        <taxon>Arthropoda</taxon>
        <taxon>Hexapoda</taxon>
        <taxon>Insecta</taxon>
        <taxon>Pterygota</taxon>
        <taxon>Neoptera</taxon>
        <taxon>Endopterygota</taxon>
        <taxon>Diptera</taxon>
        <taxon>Brachycera</taxon>
        <taxon>Muscomorpha</taxon>
        <taxon>Ephydroidea</taxon>
        <taxon>Drosophilidae</taxon>
        <taxon>Drosophila</taxon>
        <taxon>Sophophora</taxon>
    </lineage>
</organism>
<dbReference type="OrthoDB" id="5945029at2759"/>